<feature type="transmembrane region" description="Helical" evidence="13">
    <location>
        <begin position="124"/>
        <end position="145"/>
    </location>
</feature>
<keyword evidence="9 12" id="KW-0675">Receptor</keyword>
<dbReference type="GO" id="GO:0032870">
    <property type="term" value="P:cellular response to hormone stimulus"/>
    <property type="evidence" value="ECO:0007669"/>
    <property type="project" value="TreeGrafter"/>
</dbReference>
<evidence type="ECO:0000256" key="7">
    <source>
        <dbReference type="ARBA" id="ARBA00023136"/>
    </source>
</evidence>
<evidence type="ECO:0000256" key="2">
    <source>
        <dbReference type="ARBA" id="ARBA00016040"/>
    </source>
</evidence>
<evidence type="ECO:0000256" key="5">
    <source>
        <dbReference type="ARBA" id="ARBA00022989"/>
    </source>
</evidence>
<dbReference type="PANTHER" id="PTHR24241:SF22">
    <property type="entry name" value="GONADOTROPIN-RELEASING HORMONE RECEPTOR"/>
    <property type="match status" value="1"/>
</dbReference>
<dbReference type="GO" id="GO:0005886">
    <property type="term" value="C:plasma membrane"/>
    <property type="evidence" value="ECO:0007669"/>
    <property type="project" value="UniProtKB-SubCell"/>
</dbReference>
<dbReference type="GO" id="GO:0042277">
    <property type="term" value="F:peptide binding"/>
    <property type="evidence" value="ECO:0007669"/>
    <property type="project" value="TreeGrafter"/>
</dbReference>
<dbReference type="EMBL" id="BEZZ01000019">
    <property type="protein sequence ID" value="GCC22884.1"/>
    <property type="molecule type" value="Genomic_DNA"/>
</dbReference>
<accession>A0A401RXJ8</accession>
<feature type="transmembrane region" description="Helical" evidence="13">
    <location>
        <begin position="308"/>
        <end position="330"/>
    </location>
</feature>
<keyword evidence="3" id="KW-1003">Cell membrane</keyword>
<keyword evidence="7 13" id="KW-0472">Membrane</keyword>
<dbReference type="Gene3D" id="1.20.1070.10">
    <property type="entry name" value="Rhodopsin 7-helix transmembrane proteins"/>
    <property type="match status" value="1"/>
</dbReference>
<organism evidence="15 16">
    <name type="scientific">Chiloscyllium punctatum</name>
    <name type="common">Brownbanded bambooshark</name>
    <name type="synonym">Hemiscyllium punctatum</name>
    <dbReference type="NCBI Taxonomy" id="137246"/>
    <lineage>
        <taxon>Eukaryota</taxon>
        <taxon>Metazoa</taxon>
        <taxon>Chordata</taxon>
        <taxon>Craniata</taxon>
        <taxon>Vertebrata</taxon>
        <taxon>Chondrichthyes</taxon>
        <taxon>Elasmobranchii</taxon>
        <taxon>Galeomorphii</taxon>
        <taxon>Galeoidea</taxon>
        <taxon>Orectolobiformes</taxon>
        <taxon>Hemiscylliidae</taxon>
        <taxon>Chiloscyllium</taxon>
    </lineage>
</organism>
<evidence type="ECO:0000256" key="12">
    <source>
        <dbReference type="RuleBase" id="RU000688"/>
    </source>
</evidence>
<feature type="domain" description="G-protein coupled receptors family 1 profile" evidence="14">
    <location>
        <begin position="64"/>
        <end position="327"/>
    </location>
</feature>
<feature type="transmembrane region" description="Helical" evidence="13">
    <location>
        <begin position="43"/>
        <end position="64"/>
    </location>
</feature>
<evidence type="ECO:0000256" key="8">
    <source>
        <dbReference type="ARBA" id="ARBA00023157"/>
    </source>
</evidence>
<evidence type="ECO:0000313" key="15">
    <source>
        <dbReference type="EMBL" id="GCC22884.1"/>
    </source>
</evidence>
<keyword evidence="8" id="KW-1015">Disulfide bond</keyword>
<dbReference type="Pfam" id="PF00001">
    <property type="entry name" value="7tm_1"/>
    <property type="match status" value="1"/>
</dbReference>
<evidence type="ECO:0000256" key="1">
    <source>
        <dbReference type="ARBA" id="ARBA00004651"/>
    </source>
</evidence>
<feature type="transmembrane region" description="Helical" evidence="13">
    <location>
        <begin position="274"/>
        <end position="296"/>
    </location>
</feature>
<keyword evidence="11 12" id="KW-0807">Transducer</keyword>
<dbReference type="PRINTS" id="PR00237">
    <property type="entry name" value="GPCRRHODOPSN"/>
</dbReference>
<dbReference type="PROSITE" id="PS00237">
    <property type="entry name" value="G_PROTEIN_RECEP_F1_1"/>
    <property type="match status" value="1"/>
</dbReference>
<evidence type="ECO:0000256" key="13">
    <source>
        <dbReference type="SAM" id="Phobius"/>
    </source>
</evidence>
<feature type="transmembrane region" description="Helical" evidence="13">
    <location>
        <begin position="166"/>
        <end position="186"/>
    </location>
</feature>
<reference evidence="15 16" key="1">
    <citation type="journal article" date="2018" name="Nat. Ecol. Evol.">
        <title>Shark genomes provide insights into elasmobranch evolution and the origin of vertebrates.</title>
        <authorList>
            <person name="Hara Y"/>
            <person name="Yamaguchi K"/>
            <person name="Onimaru K"/>
            <person name="Kadota M"/>
            <person name="Koyanagi M"/>
            <person name="Keeley SD"/>
            <person name="Tatsumi K"/>
            <person name="Tanaka K"/>
            <person name="Motone F"/>
            <person name="Kageyama Y"/>
            <person name="Nozu R"/>
            <person name="Adachi N"/>
            <person name="Nishimura O"/>
            <person name="Nakagawa R"/>
            <person name="Tanegashima C"/>
            <person name="Kiyatake I"/>
            <person name="Matsumoto R"/>
            <person name="Murakumo K"/>
            <person name="Nishida K"/>
            <person name="Terakita A"/>
            <person name="Kuratani S"/>
            <person name="Sato K"/>
            <person name="Hyodo S Kuraku.S."/>
        </authorList>
    </citation>
    <scope>NUCLEOTIDE SEQUENCE [LARGE SCALE GENOMIC DNA]</scope>
</reference>
<evidence type="ECO:0000256" key="3">
    <source>
        <dbReference type="ARBA" id="ARBA00022475"/>
    </source>
</evidence>
<dbReference type="SUPFAM" id="SSF81321">
    <property type="entry name" value="Family A G protein-coupled receptor-like"/>
    <property type="match status" value="1"/>
</dbReference>
<dbReference type="InterPro" id="IPR000276">
    <property type="entry name" value="GPCR_Rhodpsn"/>
</dbReference>
<name>A0A401RXJ8_CHIPU</name>
<dbReference type="PRINTS" id="PR00529">
    <property type="entry name" value="GNADOTRPHINR"/>
</dbReference>
<dbReference type="InterPro" id="IPR017452">
    <property type="entry name" value="GPCR_Rhodpsn_7TM"/>
</dbReference>
<evidence type="ECO:0000313" key="16">
    <source>
        <dbReference type="Proteomes" id="UP000287033"/>
    </source>
</evidence>
<dbReference type="InterPro" id="IPR001658">
    <property type="entry name" value="GphnRH_fam_rcpt"/>
</dbReference>
<feature type="transmembrane region" description="Helical" evidence="13">
    <location>
        <begin position="85"/>
        <end position="104"/>
    </location>
</feature>
<comment type="subcellular location">
    <subcellularLocation>
        <location evidence="1">Cell membrane</location>
        <topology evidence="1">Multi-pass membrane protein</topology>
    </subcellularLocation>
</comment>
<evidence type="ECO:0000256" key="9">
    <source>
        <dbReference type="ARBA" id="ARBA00023170"/>
    </source>
</evidence>
<sequence>MAFISQKNDTTGSYVEFREDFFFPLNDSMAANMFNLSLQLPTLTISGVIRVAITFFLMILSIAGNIHFLVKLTKQHQKKGSRLKLLLKNLVAANLLQTLIVMPMDGTWNITVQWYGGEFLCKVLNFFKLFSMYCPAFMVVVISVDRCLAITKPLKSATGCVNTGKCMITIAWFFSVVLALPQLFLFKMVHYSEPYPFSQCATLESFHGELDQKLYNLFTFGFLFVIPLFIMLICNSRIIITVTSVLNPKDNQMKLNRSSNTLSSARKKTIKMTIAFASSFMICWTPYYLMGIWYWFDRDLHHKLPDPVNHFLFLFGLLNPCFDPLIYGYFSL</sequence>
<dbReference type="STRING" id="137246.A0A401RXJ8"/>
<keyword evidence="10" id="KW-0325">Glycoprotein</keyword>
<feature type="transmembrane region" description="Helical" evidence="13">
    <location>
        <begin position="214"/>
        <end position="234"/>
    </location>
</feature>
<comment type="similarity">
    <text evidence="12">Belongs to the G-protein coupled receptor 1 family.</text>
</comment>
<dbReference type="GO" id="GO:0016500">
    <property type="term" value="F:protein-hormone receptor activity"/>
    <property type="evidence" value="ECO:0007669"/>
    <property type="project" value="InterPro"/>
</dbReference>
<dbReference type="PANTHER" id="PTHR24241">
    <property type="entry name" value="NEUROPEPTIDE RECEPTOR-RELATED G-PROTEIN COUPLED RECEPTOR"/>
    <property type="match status" value="1"/>
</dbReference>
<dbReference type="OMA" id="LHQDPHE"/>
<evidence type="ECO:0000256" key="6">
    <source>
        <dbReference type="ARBA" id="ARBA00023040"/>
    </source>
</evidence>
<evidence type="ECO:0000256" key="10">
    <source>
        <dbReference type="ARBA" id="ARBA00023180"/>
    </source>
</evidence>
<dbReference type="Proteomes" id="UP000287033">
    <property type="component" value="Unassembled WGS sequence"/>
</dbReference>
<evidence type="ECO:0000256" key="11">
    <source>
        <dbReference type="ARBA" id="ARBA00023224"/>
    </source>
</evidence>
<proteinExistence type="inferred from homology"/>
<keyword evidence="6 12" id="KW-0297">G-protein coupled receptor</keyword>
<dbReference type="OrthoDB" id="6022667at2759"/>
<keyword evidence="16" id="KW-1185">Reference proteome</keyword>
<evidence type="ECO:0000256" key="4">
    <source>
        <dbReference type="ARBA" id="ARBA00022692"/>
    </source>
</evidence>
<gene>
    <name evidence="15" type="ORF">chiPu_0001275</name>
</gene>
<dbReference type="AlphaFoldDB" id="A0A401RXJ8"/>
<comment type="caution">
    <text evidence="15">The sequence shown here is derived from an EMBL/GenBank/DDBJ whole genome shotgun (WGS) entry which is preliminary data.</text>
</comment>
<keyword evidence="5 13" id="KW-1133">Transmembrane helix</keyword>
<dbReference type="PROSITE" id="PS50262">
    <property type="entry name" value="G_PROTEIN_RECEP_F1_2"/>
    <property type="match status" value="1"/>
</dbReference>
<protein>
    <recommendedName>
        <fullName evidence="2">Gonadotropin-releasing hormone receptor</fullName>
    </recommendedName>
</protein>
<dbReference type="GO" id="GO:0004930">
    <property type="term" value="F:G protein-coupled receptor activity"/>
    <property type="evidence" value="ECO:0007669"/>
    <property type="project" value="UniProtKB-KW"/>
</dbReference>
<evidence type="ECO:0000259" key="14">
    <source>
        <dbReference type="PROSITE" id="PS50262"/>
    </source>
</evidence>
<keyword evidence="4 12" id="KW-0812">Transmembrane</keyword>